<dbReference type="EMBL" id="HG686019">
    <property type="protein sequence ID" value="CDJ34044.1"/>
    <property type="molecule type" value="Genomic_DNA"/>
</dbReference>
<evidence type="ECO:0000256" key="1">
    <source>
        <dbReference type="SAM" id="MobiDB-lite"/>
    </source>
</evidence>
<dbReference type="InterPro" id="IPR016435">
    <property type="entry name" value="DPH1/DPH2"/>
</dbReference>
<dbReference type="Proteomes" id="UP000030744">
    <property type="component" value="Unassembled WGS sequence"/>
</dbReference>
<dbReference type="GO" id="GO:0090560">
    <property type="term" value="F:2-(3-amino-3-carboxypropyl)histidine synthase activity"/>
    <property type="evidence" value="ECO:0007669"/>
    <property type="project" value="InterPro"/>
</dbReference>
<protein>
    <submittedName>
        <fullName evidence="2">Putative diphthamide synthesis domain-containing protein</fullName>
    </submittedName>
</protein>
<organism evidence="2 3">
    <name type="scientific">Eimeria mitis</name>
    <dbReference type="NCBI Taxonomy" id="44415"/>
    <lineage>
        <taxon>Eukaryota</taxon>
        <taxon>Sar</taxon>
        <taxon>Alveolata</taxon>
        <taxon>Apicomplexa</taxon>
        <taxon>Conoidasida</taxon>
        <taxon>Coccidia</taxon>
        <taxon>Eucoccidiorida</taxon>
        <taxon>Eimeriorina</taxon>
        <taxon>Eimeriidae</taxon>
        <taxon>Eimeria</taxon>
    </lineage>
</organism>
<feature type="region of interest" description="Disordered" evidence="1">
    <location>
        <begin position="129"/>
        <end position="171"/>
    </location>
</feature>
<proteinExistence type="predicted"/>
<dbReference type="PANTHER" id="PTHR10762">
    <property type="entry name" value="DIPHTHAMIDE BIOSYNTHESIS PROTEIN"/>
    <property type="match status" value="1"/>
</dbReference>
<keyword evidence="3" id="KW-1185">Reference proteome</keyword>
<dbReference type="AlphaFoldDB" id="U6K7V9"/>
<evidence type="ECO:0000313" key="2">
    <source>
        <dbReference type="EMBL" id="CDJ34044.1"/>
    </source>
</evidence>
<dbReference type="GeneID" id="25383040"/>
<reference evidence="2" key="1">
    <citation type="submission" date="2013-10" db="EMBL/GenBank/DDBJ databases">
        <title>Genomic analysis of the causative agents of coccidiosis in chickens.</title>
        <authorList>
            <person name="Reid A.J."/>
            <person name="Blake D."/>
            <person name="Billington K."/>
            <person name="Browne H."/>
            <person name="Dunn M."/>
            <person name="Hung S."/>
            <person name="Kawahara F."/>
            <person name="Miranda-Saavedra D."/>
            <person name="Mourier T."/>
            <person name="Nagra H."/>
            <person name="Otto T.D."/>
            <person name="Rawlings N."/>
            <person name="Sanchez A."/>
            <person name="Sanders M."/>
            <person name="Subramaniam C."/>
            <person name="Tay Y."/>
            <person name="Dear P."/>
            <person name="Doerig C."/>
            <person name="Gruber A."/>
            <person name="Parkinson J."/>
            <person name="Shirley M."/>
            <person name="Wan K.L."/>
            <person name="Berriman M."/>
            <person name="Tomley F."/>
            <person name="Pain A."/>
        </authorList>
    </citation>
    <scope>NUCLEOTIDE SEQUENCE [LARGE SCALE GENOMIC DNA]</scope>
    <source>
        <strain evidence="2">Houghton</strain>
    </source>
</reference>
<dbReference type="OrthoDB" id="1649088at2759"/>
<dbReference type="PANTHER" id="PTHR10762:SF1">
    <property type="entry name" value="2-(3-AMINO-3-CARBOXYPROPYL)HISTIDINE SYNTHASE SUBUNIT 1"/>
    <property type="match status" value="1"/>
</dbReference>
<dbReference type="VEuPathDB" id="ToxoDB:EMH_0087370"/>
<dbReference type="RefSeq" id="XP_013356607.1">
    <property type="nucleotide sequence ID" value="XM_013501153.1"/>
</dbReference>
<gene>
    <name evidence="2" type="ORF">EMH_0087370</name>
</gene>
<dbReference type="GO" id="GO:0017183">
    <property type="term" value="P:protein histidyl modification to diphthamide"/>
    <property type="evidence" value="ECO:0007669"/>
    <property type="project" value="InterPro"/>
</dbReference>
<sequence length="171" mass="19138">MYLSQRVFEESYDHGRLHASRVAAIERARGARRVGCPRLSIDWGDPRVGCPRLSIDWGDSFGVPLLSPYEAYVAFGGQQYLPVYPMDYYARDGGPWTNYNTSTGDRRGSQAVKVPIHSRKAELMARLLQRQQQKRRQTPAAAAAAADADAAAAVQPHQLQQQQQQQQAVRL</sequence>
<evidence type="ECO:0000313" key="3">
    <source>
        <dbReference type="Proteomes" id="UP000030744"/>
    </source>
</evidence>
<feature type="compositionally biased region" description="Low complexity" evidence="1">
    <location>
        <begin position="140"/>
        <end position="171"/>
    </location>
</feature>
<accession>U6K7V9</accession>
<reference evidence="2" key="2">
    <citation type="submission" date="2013-10" db="EMBL/GenBank/DDBJ databases">
        <authorList>
            <person name="Aslett M."/>
        </authorList>
    </citation>
    <scope>NUCLEOTIDE SEQUENCE [LARGE SCALE GENOMIC DNA]</scope>
    <source>
        <strain evidence="2">Houghton</strain>
    </source>
</reference>
<dbReference type="Gene3D" id="3.40.50.11860">
    <property type="entry name" value="Diphthamide synthesis DPH1/DPH2 domain 3"/>
    <property type="match status" value="1"/>
</dbReference>
<name>U6K7V9_9EIME</name>
<dbReference type="InterPro" id="IPR042265">
    <property type="entry name" value="DPH1/DPH2_3"/>
</dbReference>